<evidence type="ECO:0000259" key="8">
    <source>
        <dbReference type="Pfam" id="PF00082"/>
    </source>
</evidence>
<evidence type="ECO:0000256" key="5">
    <source>
        <dbReference type="PROSITE-ProRule" id="PRU01240"/>
    </source>
</evidence>
<feature type="signal peptide" evidence="7">
    <location>
        <begin position="1"/>
        <end position="19"/>
    </location>
</feature>
<dbReference type="PANTHER" id="PTHR43806">
    <property type="entry name" value="PEPTIDASE S8"/>
    <property type="match status" value="1"/>
</dbReference>
<name>A0ABY6AI53_9GAMM</name>
<feature type="region of interest" description="Disordered" evidence="6">
    <location>
        <begin position="47"/>
        <end position="92"/>
    </location>
</feature>
<dbReference type="PROSITE" id="PS51892">
    <property type="entry name" value="SUBTILASE"/>
    <property type="match status" value="1"/>
</dbReference>
<dbReference type="Pfam" id="PF00082">
    <property type="entry name" value="Peptidase_S8"/>
    <property type="match status" value="1"/>
</dbReference>
<sequence length="466" mass="50851">MKACWLLYILLVMPLPLLAESDADDDLEEQEELLEERLEEQLEEMLDAQEELEDRLEEELEERLEDELDDDLEDELEDELEDKLDDSLDDREEELEDKLQHILAARQLDELEEQLEDAFDETEPERFIALLSAEEWQALQAQGVKAVAAEPLPALGLHLITFDEMPELPEQQKALQDTVAPDHYYRLDGDAAPNAAQKPAPGSGLHAADALGWPQARTAQRIIGMMDSAIDTQHPCFAGVNIAQREFHAADALPDSRHGTAIAGLLAANSGCAVPGLLTSVQLVNAVVFARSADGPVQASAGQLIAGLDWLLQNDVELINMSLSGPPNPLLQRVLTQVQARGVQLLSSVGNDGAAAFPRYPAAYAEVIAITAVDEQQRIFNRAVQGEHVEFALPGVNLRVVTADGHGMMSGTSFATALATAVLASSPPEDCQTERERLSRQALDLGEAGRDPVFGFGLMQSLFNES</sequence>
<dbReference type="InterPro" id="IPR050131">
    <property type="entry name" value="Peptidase_S8_subtilisin-like"/>
</dbReference>
<dbReference type="InterPro" id="IPR036852">
    <property type="entry name" value="Peptidase_S8/S53_dom_sf"/>
</dbReference>
<keyword evidence="10" id="KW-1185">Reference proteome</keyword>
<accession>A0ABY6AI53</accession>
<evidence type="ECO:0000256" key="3">
    <source>
        <dbReference type="ARBA" id="ARBA00022801"/>
    </source>
</evidence>
<feature type="domain" description="Peptidase S8/S53" evidence="8">
    <location>
        <begin position="222"/>
        <end position="425"/>
    </location>
</feature>
<feature type="active site" description="Charge relay system" evidence="5">
    <location>
        <position position="413"/>
    </location>
</feature>
<dbReference type="PANTHER" id="PTHR43806:SF11">
    <property type="entry name" value="CEREVISIN-RELATED"/>
    <property type="match status" value="1"/>
</dbReference>
<evidence type="ECO:0000256" key="7">
    <source>
        <dbReference type="SAM" id="SignalP"/>
    </source>
</evidence>
<dbReference type="PRINTS" id="PR00723">
    <property type="entry name" value="SUBTILISIN"/>
</dbReference>
<dbReference type="CDD" id="cd05561">
    <property type="entry name" value="Peptidases_S8_4"/>
    <property type="match status" value="1"/>
</dbReference>
<keyword evidence="3 5" id="KW-0378">Hydrolase</keyword>
<dbReference type="Gene3D" id="3.40.50.200">
    <property type="entry name" value="Peptidase S8/S53 domain"/>
    <property type="match status" value="1"/>
</dbReference>
<evidence type="ECO:0000256" key="4">
    <source>
        <dbReference type="ARBA" id="ARBA00022825"/>
    </source>
</evidence>
<dbReference type="Proteomes" id="UP001065322">
    <property type="component" value="Chromosome"/>
</dbReference>
<dbReference type="InterPro" id="IPR000209">
    <property type="entry name" value="Peptidase_S8/S53_dom"/>
</dbReference>
<protein>
    <submittedName>
        <fullName evidence="9">S8 family serine peptidase</fullName>
    </submittedName>
</protein>
<gene>
    <name evidence="9" type="ORF">HUF19_17870</name>
</gene>
<keyword evidence="4 5" id="KW-0720">Serine protease</keyword>
<evidence type="ECO:0000313" key="9">
    <source>
        <dbReference type="EMBL" id="UXD89185.1"/>
    </source>
</evidence>
<evidence type="ECO:0000313" key="10">
    <source>
        <dbReference type="Proteomes" id="UP001065322"/>
    </source>
</evidence>
<evidence type="ECO:0000256" key="1">
    <source>
        <dbReference type="ARBA" id="ARBA00011073"/>
    </source>
</evidence>
<dbReference type="RefSeq" id="WP_260997856.1">
    <property type="nucleotide sequence ID" value="NZ_CP054475.1"/>
</dbReference>
<dbReference type="InterPro" id="IPR015500">
    <property type="entry name" value="Peptidase_S8_subtilisin-rel"/>
</dbReference>
<dbReference type="SUPFAM" id="SSF52743">
    <property type="entry name" value="Subtilisin-like"/>
    <property type="match status" value="1"/>
</dbReference>
<feature type="active site" description="Charge relay system" evidence="5">
    <location>
        <position position="258"/>
    </location>
</feature>
<keyword evidence="7" id="KW-0732">Signal</keyword>
<proteinExistence type="inferred from homology"/>
<dbReference type="InterPro" id="IPR022398">
    <property type="entry name" value="Peptidase_S8_His-AS"/>
</dbReference>
<dbReference type="PROSITE" id="PS00137">
    <property type="entry name" value="SUBTILASE_HIS"/>
    <property type="match status" value="1"/>
</dbReference>
<comment type="similarity">
    <text evidence="1 5">Belongs to the peptidase S8 family.</text>
</comment>
<organism evidence="9 10">
    <name type="scientific">Thalassolituus hydrocarboniclasticus</name>
    <dbReference type="NCBI Taxonomy" id="2742796"/>
    <lineage>
        <taxon>Bacteria</taxon>
        <taxon>Pseudomonadati</taxon>
        <taxon>Pseudomonadota</taxon>
        <taxon>Gammaproteobacteria</taxon>
        <taxon>Oceanospirillales</taxon>
        <taxon>Oceanospirillaceae</taxon>
        <taxon>Thalassolituus</taxon>
    </lineage>
</organism>
<evidence type="ECO:0000256" key="2">
    <source>
        <dbReference type="ARBA" id="ARBA00022670"/>
    </source>
</evidence>
<feature type="active site" description="Charge relay system" evidence="5">
    <location>
        <position position="227"/>
    </location>
</feature>
<dbReference type="EMBL" id="CP054475">
    <property type="protein sequence ID" value="UXD89185.1"/>
    <property type="molecule type" value="Genomic_DNA"/>
</dbReference>
<evidence type="ECO:0000256" key="6">
    <source>
        <dbReference type="SAM" id="MobiDB-lite"/>
    </source>
</evidence>
<keyword evidence="2 5" id="KW-0645">Protease</keyword>
<feature type="region of interest" description="Disordered" evidence="6">
    <location>
        <begin position="187"/>
        <end position="207"/>
    </location>
</feature>
<reference evidence="10" key="1">
    <citation type="submission" date="2020-06" db="EMBL/GenBank/DDBJ databases">
        <title>Thalassolituus marinus alknpb1M-1, a hydrocarbon-degrading bacterium isolated from the deep-sea overlying water using an in-situ strategy from the South China Sea basin.</title>
        <authorList>
            <person name="Dong C."/>
            <person name="Chen Y."/>
            <person name="Shao Z."/>
        </authorList>
    </citation>
    <scope>NUCLEOTIDE SEQUENCE [LARGE SCALE GENOMIC DNA]</scope>
    <source>
        <strain evidence="10">alknpb1M-1</strain>
    </source>
</reference>
<feature type="chain" id="PRO_5046054384" evidence="7">
    <location>
        <begin position="20"/>
        <end position="466"/>
    </location>
</feature>